<dbReference type="SUPFAM" id="SSF48452">
    <property type="entry name" value="TPR-like"/>
    <property type="match status" value="2"/>
</dbReference>
<dbReference type="PROSITE" id="PS00108">
    <property type="entry name" value="PROTEIN_KINASE_ST"/>
    <property type="match status" value="1"/>
</dbReference>
<dbReference type="GO" id="GO:0016301">
    <property type="term" value="F:kinase activity"/>
    <property type="evidence" value="ECO:0007669"/>
    <property type="project" value="UniProtKB-KW"/>
</dbReference>
<name>A0ABT5BZB9_9BACT</name>
<dbReference type="PANTHER" id="PTHR43289">
    <property type="entry name" value="MITOGEN-ACTIVATED PROTEIN KINASE KINASE KINASE 20-RELATED"/>
    <property type="match status" value="1"/>
</dbReference>
<evidence type="ECO:0000313" key="9">
    <source>
        <dbReference type="Proteomes" id="UP001217485"/>
    </source>
</evidence>
<protein>
    <submittedName>
        <fullName evidence="8">Protein kinase</fullName>
    </submittedName>
</protein>
<dbReference type="Gene3D" id="1.10.510.10">
    <property type="entry name" value="Transferase(Phosphotransferase) domain 1"/>
    <property type="match status" value="1"/>
</dbReference>
<dbReference type="SUPFAM" id="SSF56112">
    <property type="entry name" value="Protein kinase-like (PK-like)"/>
    <property type="match status" value="1"/>
</dbReference>
<dbReference type="InterPro" id="IPR000719">
    <property type="entry name" value="Prot_kinase_dom"/>
</dbReference>
<dbReference type="InterPro" id="IPR027417">
    <property type="entry name" value="P-loop_NTPase"/>
</dbReference>
<dbReference type="InterPro" id="IPR019734">
    <property type="entry name" value="TPR_rpt"/>
</dbReference>
<evidence type="ECO:0000256" key="4">
    <source>
        <dbReference type="ARBA" id="ARBA00022840"/>
    </source>
</evidence>
<dbReference type="InterPro" id="IPR011990">
    <property type="entry name" value="TPR-like_helical_dom_sf"/>
</dbReference>
<evidence type="ECO:0000256" key="3">
    <source>
        <dbReference type="ARBA" id="ARBA00022777"/>
    </source>
</evidence>
<evidence type="ECO:0000256" key="1">
    <source>
        <dbReference type="ARBA" id="ARBA00022679"/>
    </source>
</evidence>
<dbReference type="Pfam" id="PF13191">
    <property type="entry name" value="AAA_16"/>
    <property type="match status" value="1"/>
</dbReference>
<keyword evidence="4 5" id="KW-0067">ATP-binding</keyword>
<keyword evidence="3 8" id="KW-0418">Kinase</keyword>
<dbReference type="InterPro" id="IPR041664">
    <property type="entry name" value="AAA_16"/>
</dbReference>
<feature type="binding site" evidence="5">
    <location>
        <position position="71"/>
    </location>
    <ligand>
        <name>ATP</name>
        <dbReference type="ChEBI" id="CHEBI:30616"/>
    </ligand>
</feature>
<dbReference type="RefSeq" id="WP_272096484.1">
    <property type="nucleotide sequence ID" value="NZ_JAQNDK010000002.1"/>
</dbReference>
<dbReference type="Gene3D" id="3.30.200.20">
    <property type="entry name" value="Phosphorylase Kinase, domain 1"/>
    <property type="match status" value="1"/>
</dbReference>
<dbReference type="Pfam" id="PF00069">
    <property type="entry name" value="Pkinase"/>
    <property type="match status" value="1"/>
</dbReference>
<evidence type="ECO:0000256" key="2">
    <source>
        <dbReference type="ARBA" id="ARBA00022741"/>
    </source>
</evidence>
<gene>
    <name evidence="8" type="ORF">POL72_17270</name>
</gene>
<dbReference type="PROSITE" id="PS50011">
    <property type="entry name" value="PROTEIN_KINASE_DOM"/>
    <property type="match status" value="1"/>
</dbReference>
<evidence type="ECO:0000313" key="8">
    <source>
        <dbReference type="EMBL" id="MDC0679498.1"/>
    </source>
</evidence>
<proteinExistence type="predicted"/>
<dbReference type="SMART" id="SM00220">
    <property type="entry name" value="S_TKc"/>
    <property type="match status" value="1"/>
</dbReference>
<dbReference type="Proteomes" id="UP001217485">
    <property type="component" value="Unassembled WGS sequence"/>
</dbReference>
<dbReference type="InterPro" id="IPR008271">
    <property type="entry name" value="Ser/Thr_kinase_AS"/>
</dbReference>
<accession>A0ABT5BZB9</accession>
<feature type="domain" description="Protein kinase" evidence="7">
    <location>
        <begin position="42"/>
        <end position="320"/>
    </location>
</feature>
<evidence type="ECO:0000256" key="5">
    <source>
        <dbReference type="PROSITE-ProRule" id="PRU10141"/>
    </source>
</evidence>
<organism evidence="8 9">
    <name type="scientific">Sorangium atrum</name>
    <dbReference type="NCBI Taxonomy" id="2995308"/>
    <lineage>
        <taxon>Bacteria</taxon>
        <taxon>Pseudomonadati</taxon>
        <taxon>Myxococcota</taxon>
        <taxon>Polyangia</taxon>
        <taxon>Polyangiales</taxon>
        <taxon>Polyangiaceae</taxon>
        <taxon>Sorangium</taxon>
    </lineage>
</organism>
<keyword evidence="1" id="KW-0808">Transferase</keyword>
<dbReference type="CDD" id="cd14014">
    <property type="entry name" value="STKc_PknB_like"/>
    <property type="match status" value="1"/>
</dbReference>
<dbReference type="InterPro" id="IPR011009">
    <property type="entry name" value="Kinase-like_dom_sf"/>
</dbReference>
<keyword evidence="9" id="KW-1185">Reference proteome</keyword>
<dbReference type="Gene3D" id="1.25.40.10">
    <property type="entry name" value="Tetratricopeptide repeat domain"/>
    <property type="match status" value="2"/>
</dbReference>
<dbReference type="SMART" id="SM00028">
    <property type="entry name" value="TPR"/>
    <property type="match status" value="4"/>
</dbReference>
<dbReference type="PANTHER" id="PTHR43289:SF6">
    <property type="entry name" value="SERINE_THREONINE-PROTEIN KINASE NEKL-3"/>
    <property type="match status" value="1"/>
</dbReference>
<evidence type="ECO:0000259" key="7">
    <source>
        <dbReference type="PROSITE" id="PS50011"/>
    </source>
</evidence>
<dbReference type="InterPro" id="IPR017441">
    <property type="entry name" value="Protein_kinase_ATP_BS"/>
</dbReference>
<keyword evidence="2 5" id="KW-0547">Nucleotide-binding</keyword>
<sequence length="1713" mass="181294">MHRCPSCHRRIAEAASCPRHGGPPPGPARAQARGSAPRVEGFRLTELLGLGGFAAVWAGWRERDEVPIAVKVGLIDAEQSEPRFQREAGALERIGPPHVPRLYGQGRLDDGRPWIAMERLRGRTLAADLAALPGPPDPGWALGRADALLVALEAAHAREVIHRDVKPENVFLVPASGSGARAGAAGRGLPGAEERVVLLDFGLAKRGAGAEATGAELTRAGTVVGTPVYMSPEQARGDLAIDARADIYAFGVILFELLTLRPPFVGDAGAIEHGHLALRPPRPTELAAVPAAIEDVVLACLAKDPDRRPASVSLLRRALAAAGAGRASGAVVGARLAGGAVAVEAAPPAAPAEPPESAGSARLIADGREPVVVLVADVSGAVPSAVAALASRKGLVVRQRGRRLVALFSGRDIEHPAQAALAAARELAGRCDARAGLHLAGVSVRRKGRCAPVAYGTAVDRPEGWLPPEPWSGVVLSAEIERVLVETEPTPPSTGAAAAMGASTATGAVDGEVPMLGQSEVVEALATSAAAAFDGTCPGLMTLLGDAGLGKTRLANEAAAVARSLHPEALVLSMRAAQPLSCEVAREVEEILRAALGAQERPPADVEAFCVERLGQEIGRAAWPSVAAALGWGAPSGSASRDHELLRAIAEGLRRRARRGPVAVILDDAHWADDALLDALEVATLDGAGVALWVVVAAHPRFEQLRPGWGTRTQRFEKRALLPLDEGAGMRLAAELLLPAEYPPADTLRRLAAWAGGNPACLVAIVRELKRAGIVRQRSNTGSYYAATVAPEGLAPSPGWQWLALRRLEALPPELAACARLCAVLGASFTRAELEWVQDAADRAGGAGSPVDAGFGLSALVERGILERAPRASRTLGERYAFQSGVFRDSVVEPLHPEHRRDTHRYALAFWRARVSAGDATPETLASLARHASACGASEEAAEAYVKLGDIALSAHRHVEADQHYSAALEHISAADLRRRALALAGRGRIRYRAHRTREAIEDLTAARELGERLADEVLVGEILLEEAILLDWTGDYEGSARRVEQARPLVARSGSPRLAVRLVVADGRRCVRTAQVAQAIALLQKGAVEAEALGDHDSRIVALLLLPVELAHAGSFSEAEERAREAIDLCARVHDLPHLCVAYMNRVVLWTLKKSPSRATEDLQRVISLAREIGNPWLERVATYNVAELLYWSDRREDALVLARRAHVLERRFIERPVPECSLLLARLLATAGQHDEARELIAWVAGACPPEPGAHAAFACFRMLQALLIDEVEGAVGPQEGMAMRWPMRRWMKRWAQPAARGTCCSPMSSWRSCTGGLASPCGTGETPTLLRSCTRRRPCWGSTRRGGLASTASRAPSRRCWVGHAAPEGFNMQAPPDLGRMGAVRLTCFARRRGHFSCRACSCRGGPLKQRAGLRLAQLARRAHAVGAARASGGIMSISRAFSAVITGFSLFIAGCGAERHSGMSSRTEEQDAIIVMNGDDPAFFWRSATQQALRALAEVPLEGSSGELTDTPLLASAEGRRLLSYIALCALPEGEALRGGAAGVSFEGAVGLAPRWSSSPLDDVETQRWMTACLLQTLNGLSMEVEVRMTGSHQALAGRPGAAPSEFTTPDATMFGNLFHPDSPAAFACIDNTEVAACGVDWSGHSVQRICGVSPTCGVTLLGPCSLACARDADGQSTCDTPGGDRYVEAITTSLHSSISLDSFAPCSP</sequence>
<comment type="caution">
    <text evidence="8">The sequence shown here is derived from an EMBL/GenBank/DDBJ whole genome shotgun (WGS) entry which is preliminary data.</text>
</comment>
<dbReference type="PROSITE" id="PS00107">
    <property type="entry name" value="PROTEIN_KINASE_ATP"/>
    <property type="match status" value="1"/>
</dbReference>
<feature type="region of interest" description="Disordered" evidence="6">
    <location>
        <begin position="15"/>
        <end position="35"/>
    </location>
</feature>
<dbReference type="EMBL" id="JAQNDK010000002">
    <property type="protein sequence ID" value="MDC0679498.1"/>
    <property type="molecule type" value="Genomic_DNA"/>
</dbReference>
<evidence type="ECO:0000256" key="6">
    <source>
        <dbReference type="SAM" id="MobiDB-lite"/>
    </source>
</evidence>
<reference evidence="8 9" key="1">
    <citation type="submission" date="2023-01" db="EMBL/GenBank/DDBJ databases">
        <title>Minimal conservation of predation-associated metabolite biosynthetic gene clusters underscores biosynthetic potential of Myxococcota including descriptions for ten novel species: Archangium lansinium sp. nov., Myxococcus landrumus sp. nov., Nannocystis bai.</title>
        <authorList>
            <person name="Ahearne A."/>
            <person name="Stevens C."/>
            <person name="Dowd S."/>
        </authorList>
    </citation>
    <scope>NUCLEOTIDE SEQUENCE [LARGE SCALE GENOMIC DNA]</scope>
    <source>
        <strain evidence="8 9">WIWO2</strain>
    </source>
</reference>
<dbReference type="SUPFAM" id="SSF52540">
    <property type="entry name" value="P-loop containing nucleoside triphosphate hydrolases"/>
    <property type="match status" value="1"/>
</dbReference>